<feature type="domain" description="Major facilitator superfamily (MFS) profile" evidence="8">
    <location>
        <begin position="13"/>
        <end position="406"/>
    </location>
</feature>
<feature type="transmembrane region" description="Helical" evidence="7">
    <location>
        <begin position="380"/>
        <end position="403"/>
    </location>
</feature>
<dbReference type="EMBL" id="JAERWL010000016">
    <property type="protein sequence ID" value="MBM9478306.1"/>
    <property type="molecule type" value="Genomic_DNA"/>
</dbReference>
<evidence type="ECO:0000313" key="10">
    <source>
        <dbReference type="Proteomes" id="UP000663801"/>
    </source>
</evidence>
<organism evidence="9 10">
    <name type="scientific">Nakamurella flavida</name>
    <dbReference type="NCBI Taxonomy" id="363630"/>
    <lineage>
        <taxon>Bacteria</taxon>
        <taxon>Bacillati</taxon>
        <taxon>Actinomycetota</taxon>
        <taxon>Actinomycetes</taxon>
        <taxon>Nakamurellales</taxon>
        <taxon>Nakamurellaceae</taxon>
        <taxon>Nakamurella</taxon>
    </lineage>
</organism>
<keyword evidence="6 7" id="KW-0472">Membrane</keyword>
<dbReference type="Proteomes" id="UP000663801">
    <property type="component" value="Unassembled WGS sequence"/>
</dbReference>
<evidence type="ECO:0000313" key="9">
    <source>
        <dbReference type="EMBL" id="MBM9478306.1"/>
    </source>
</evidence>
<feature type="transmembrane region" description="Helical" evidence="7">
    <location>
        <begin position="315"/>
        <end position="335"/>
    </location>
</feature>
<feature type="transmembrane region" description="Helical" evidence="7">
    <location>
        <begin position="230"/>
        <end position="254"/>
    </location>
</feature>
<dbReference type="SUPFAM" id="SSF103473">
    <property type="entry name" value="MFS general substrate transporter"/>
    <property type="match status" value="1"/>
</dbReference>
<feature type="transmembrane region" description="Helical" evidence="7">
    <location>
        <begin position="292"/>
        <end position="309"/>
    </location>
</feature>
<dbReference type="PROSITE" id="PS50850">
    <property type="entry name" value="MFS"/>
    <property type="match status" value="1"/>
</dbReference>
<evidence type="ECO:0000256" key="3">
    <source>
        <dbReference type="ARBA" id="ARBA00022475"/>
    </source>
</evidence>
<feature type="transmembrane region" description="Helical" evidence="7">
    <location>
        <begin position="266"/>
        <end position="285"/>
    </location>
</feature>
<gene>
    <name evidence="9" type="ORF">JL107_17800</name>
</gene>
<dbReference type="InterPro" id="IPR036259">
    <property type="entry name" value="MFS_trans_sf"/>
</dbReference>
<keyword evidence="5 7" id="KW-1133">Transmembrane helix</keyword>
<dbReference type="RefSeq" id="WP_205258420.1">
    <property type="nucleotide sequence ID" value="NZ_BAAAPV010000006.1"/>
</dbReference>
<dbReference type="CDD" id="cd06173">
    <property type="entry name" value="MFS_MefA_like"/>
    <property type="match status" value="1"/>
</dbReference>
<proteinExistence type="predicted"/>
<evidence type="ECO:0000256" key="5">
    <source>
        <dbReference type="ARBA" id="ARBA00022989"/>
    </source>
</evidence>
<dbReference type="InterPro" id="IPR020846">
    <property type="entry name" value="MFS_dom"/>
</dbReference>
<evidence type="ECO:0000256" key="6">
    <source>
        <dbReference type="ARBA" id="ARBA00023136"/>
    </source>
</evidence>
<reference evidence="9" key="1">
    <citation type="submission" date="2021-01" db="EMBL/GenBank/DDBJ databases">
        <title>KCTC 19127 draft genome.</title>
        <authorList>
            <person name="An D."/>
        </authorList>
    </citation>
    <scope>NUCLEOTIDE SEQUENCE</scope>
    <source>
        <strain evidence="9">KCTC 19127</strain>
    </source>
</reference>
<keyword evidence="2" id="KW-0813">Transport</keyword>
<dbReference type="GO" id="GO:0005886">
    <property type="term" value="C:plasma membrane"/>
    <property type="evidence" value="ECO:0007669"/>
    <property type="project" value="UniProtKB-SubCell"/>
</dbReference>
<feature type="transmembrane region" description="Helical" evidence="7">
    <location>
        <begin position="355"/>
        <end position="374"/>
    </location>
</feature>
<keyword evidence="4 7" id="KW-0812">Transmembrane</keyword>
<evidence type="ECO:0000256" key="7">
    <source>
        <dbReference type="SAM" id="Phobius"/>
    </source>
</evidence>
<dbReference type="GO" id="GO:0022857">
    <property type="term" value="F:transmembrane transporter activity"/>
    <property type="evidence" value="ECO:0007669"/>
    <property type="project" value="InterPro"/>
</dbReference>
<comment type="caution">
    <text evidence="9">The sequence shown here is derived from an EMBL/GenBank/DDBJ whole genome shotgun (WGS) entry which is preliminary data.</text>
</comment>
<dbReference type="Pfam" id="PF05977">
    <property type="entry name" value="MFS_3"/>
    <property type="match status" value="1"/>
</dbReference>
<evidence type="ECO:0000256" key="2">
    <source>
        <dbReference type="ARBA" id="ARBA00022448"/>
    </source>
</evidence>
<dbReference type="PANTHER" id="PTHR23513:SF11">
    <property type="entry name" value="STAPHYLOFERRIN A TRANSPORTER"/>
    <property type="match status" value="1"/>
</dbReference>
<dbReference type="AlphaFoldDB" id="A0A939C4P2"/>
<protein>
    <submittedName>
        <fullName evidence="9">MFS transporter</fullName>
    </submittedName>
</protein>
<keyword evidence="3" id="KW-1003">Cell membrane</keyword>
<feature type="transmembrane region" description="Helical" evidence="7">
    <location>
        <begin position="163"/>
        <end position="183"/>
    </location>
</feature>
<accession>A0A939C4P2</accession>
<name>A0A939C4P2_9ACTN</name>
<keyword evidence="10" id="KW-1185">Reference proteome</keyword>
<evidence type="ECO:0000259" key="8">
    <source>
        <dbReference type="PROSITE" id="PS50850"/>
    </source>
</evidence>
<evidence type="ECO:0000256" key="1">
    <source>
        <dbReference type="ARBA" id="ARBA00004651"/>
    </source>
</evidence>
<feature type="transmembrane region" description="Helical" evidence="7">
    <location>
        <begin position="55"/>
        <end position="79"/>
    </location>
</feature>
<dbReference type="InterPro" id="IPR010290">
    <property type="entry name" value="TM_effector"/>
</dbReference>
<comment type="subcellular location">
    <subcellularLocation>
        <location evidence="1">Cell membrane</location>
        <topology evidence="1">Multi-pass membrane protein</topology>
    </subcellularLocation>
</comment>
<sequence>MQEPSPDAGRPTLFAALHLRNYRLFFAGQVVSNTGTWMQRIAQDWLVLQLTNSPLAVGITTALQFLPMMLFGLWGGLLADRYPKRTLLMITQTVMLLLAAILATLALTGLVEVWHVYVIALGLGMATVVDNPARQTFVNEMVPRELVRNAVSLNSGNFQLARLVGPAVAGVLISAVGSGWAFAINAVSYLAVLAGLALMRTSELTPSTLARRGPGQLREALQYVRTRPRLLWPIVLVFFVGTFGYNFAIILSAYTKDVFNSGADVFGLLNTALAAGSVVGALIAARATTARLAVLFAAAAGVGLLLILLGLTPWFVPFVALLVITGLVSVLFNTLGNSTVQLSTDPELRGRVMSLYMLVFMGGTPIGSIVVGAITEAWGAPFALVVSGSVCLVAALAAGVLAARRAGLTVHVDLHRGVEHHLEIVHRS</sequence>
<dbReference type="Gene3D" id="1.20.1250.20">
    <property type="entry name" value="MFS general substrate transporter like domains"/>
    <property type="match status" value="1"/>
</dbReference>
<dbReference type="PANTHER" id="PTHR23513">
    <property type="entry name" value="INTEGRAL MEMBRANE EFFLUX PROTEIN-RELATED"/>
    <property type="match status" value="1"/>
</dbReference>
<evidence type="ECO:0000256" key="4">
    <source>
        <dbReference type="ARBA" id="ARBA00022692"/>
    </source>
</evidence>